<name>A0ACB8QYR7_9AGAM</name>
<organism evidence="1 2">
    <name type="scientific">Vararia minispora EC-137</name>
    <dbReference type="NCBI Taxonomy" id="1314806"/>
    <lineage>
        <taxon>Eukaryota</taxon>
        <taxon>Fungi</taxon>
        <taxon>Dikarya</taxon>
        <taxon>Basidiomycota</taxon>
        <taxon>Agaricomycotina</taxon>
        <taxon>Agaricomycetes</taxon>
        <taxon>Russulales</taxon>
        <taxon>Lachnocladiaceae</taxon>
        <taxon>Vararia</taxon>
    </lineage>
</organism>
<protein>
    <submittedName>
        <fullName evidence="1">Ankyrin repeat-containing domain protein</fullName>
    </submittedName>
</protein>
<reference evidence="1" key="1">
    <citation type="submission" date="2021-02" db="EMBL/GenBank/DDBJ databases">
        <authorList>
            <consortium name="DOE Joint Genome Institute"/>
            <person name="Ahrendt S."/>
            <person name="Looney B.P."/>
            <person name="Miyauchi S."/>
            <person name="Morin E."/>
            <person name="Drula E."/>
            <person name="Courty P.E."/>
            <person name="Chicoki N."/>
            <person name="Fauchery L."/>
            <person name="Kohler A."/>
            <person name="Kuo A."/>
            <person name="Labutti K."/>
            <person name="Pangilinan J."/>
            <person name="Lipzen A."/>
            <person name="Riley R."/>
            <person name="Andreopoulos W."/>
            <person name="He G."/>
            <person name="Johnson J."/>
            <person name="Barry K.W."/>
            <person name="Grigoriev I.V."/>
            <person name="Nagy L."/>
            <person name="Hibbett D."/>
            <person name="Henrissat B."/>
            <person name="Matheny P.B."/>
            <person name="Labbe J."/>
            <person name="Martin F."/>
        </authorList>
    </citation>
    <scope>NUCLEOTIDE SEQUENCE</scope>
    <source>
        <strain evidence="1">EC-137</strain>
    </source>
</reference>
<dbReference type="Proteomes" id="UP000814128">
    <property type="component" value="Unassembled WGS sequence"/>
</dbReference>
<gene>
    <name evidence="1" type="ORF">K488DRAFT_22258</name>
</gene>
<evidence type="ECO:0000313" key="2">
    <source>
        <dbReference type="Proteomes" id="UP000814128"/>
    </source>
</evidence>
<feature type="non-terminal residue" evidence="1">
    <location>
        <position position="1"/>
    </location>
</feature>
<dbReference type="EMBL" id="MU273468">
    <property type="protein sequence ID" value="KAI0036807.1"/>
    <property type="molecule type" value="Genomic_DNA"/>
</dbReference>
<comment type="caution">
    <text evidence="1">The sequence shown here is derived from an EMBL/GenBank/DDBJ whole genome shotgun (WGS) entry which is preliminary data.</text>
</comment>
<reference evidence="1" key="2">
    <citation type="journal article" date="2022" name="New Phytol.">
        <title>Evolutionary transition to the ectomycorrhizal habit in the genomes of a hyperdiverse lineage of mushroom-forming fungi.</title>
        <authorList>
            <person name="Looney B."/>
            <person name="Miyauchi S."/>
            <person name="Morin E."/>
            <person name="Drula E."/>
            <person name="Courty P.E."/>
            <person name="Kohler A."/>
            <person name="Kuo A."/>
            <person name="LaButti K."/>
            <person name="Pangilinan J."/>
            <person name="Lipzen A."/>
            <person name="Riley R."/>
            <person name="Andreopoulos W."/>
            <person name="He G."/>
            <person name="Johnson J."/>
            <person name="Nolan M."/>
            <person name="Tritt A."/>
            <person name="Barry K.W."/>
            <person name="Grigoriev I.V."/>
            <person name="Nagy L.G."/>
            <person name="Hibbett D."/>
            <person name="Henrissat B."/>
            <person name="Matheny P.B."/>
            <person name="Labbe J."/>
            <person name="Martin F.M."/>
        </authorList>
    </citation>
    <scope>NUCLEOTIDE SEQUENCE</scope>
    <source>
        <strain evidence="1">EC-137</strain>
    </source>
</reference>
<sequence>EKDLSARLRRAVKENNLFLVKRLVQRTDLRNPDPSPMRYTSLAWAAILGHEETFEFLLNAGHDDQELTKDAENNTILLLLADIKPVRGNTYTPADSEISGAALRMTRMYFDHFPYTLDWANSSGKTAVHVAALRGKEDLVRMLCDLGADIDLPDNEGNTPLHHASAWGHIPIVQLLIERGCHHHQKNTAGFTPSDYAYSLSTRETLQDSARIQYELNKKARVFKQAAQRGTEWSGGGSTPRSRNATGIRSGSVVDHDDASGSESELESVLSVVPFKSRLNPLSSSILHPYGLSSSSSPFFQSSPAYRNGTTVHPAIVNPTSVLTPIATRTLLQDANAMEKYMRRNRSGSASTDMKSQYSSNPSSAGPSADGDDISSLPLTGSVAPRRKLRPSVSANQLRSSKNTSPSTPEGARHRSGTNPIGIRANPPTFSPPLDSRALPPPIPSRGHSRSNGVPPPGQLVEEPGSFTGPPSEYAKFPAPPPSKDSLTANGVPLAQTTPTSTRRLPFNLLSKPLPSIEQAAGHRRGSSNHSV</sequence>
<evidence type="ECO:0000313" key="1">
    <source>
        <dbReference type="EMBL" id="KAI0036807.1"/>
    </source>
</evidence>
<accession>A0ACB8QYR7</accession>
<keyword evidence="2" id="KW-1185">Reference proteome</keyword>
<feature type="non-terminal residue" evidence="1">
    <location>
        <position position="532"/>
    </location>
</feature>
<proteinExistence type="predicted"/>